<evidence type="ECO:0000313" key="4">
    <source>
        <dbReference type="Proteomes" id="UP001153636"/>
    </source>
</evidence>
<dbReference type="Pfam" id="PF01826">
    <property type="entry name" value="TIL"/>
    <property type="match status" value="1"/>
</dbReference>
<dbReference type="AlphaFoldDB" id="A0A9P0D812"/>
<accession>A0A9P0D812</accession>
<gene>
    <name evidence="3" type="ORF">PSYICH_LOCUS15749</name>
</gene>
<dbReference type="SUPFAM" id="SSF57567">
    <property type="entry name" value="Serine protease inhibitors"/>
    <property type="match status" value="1"/>
</dbReference>
<comment type="caution">
    <text evidence="3">The sequence shown here is derived from an EMBL/GenBank/DDBJ whole genome shotgun (WGS) entry which is preliminary data.</text>
</comment>
<dbReference type="InterPro" id="IPR002919">
    <property type="entry name" value="TIL_dom"/>
</dbReference>
<evidence type="ECO:0000256" key="1">
    <source>
        <dbReference type="SAM" id="SignalP"/>
    </source>
</evidence>
<organism evidence="3 4">
    <name type="scientific">Psylliodes chrysocephalus</name>
    <dbReference type="NCBI Taxonomy" id="3402493"/>
    <lineage>
        <taxon>Eukaryota</taxon>
        <taxon>Metazoa</taxon>
        <taxon>Ecdysozoa</taxon>
        <taxon>Arthropoda</taxon>
        <taxon>Hexapoda</taxon>
        <taxon>Insecta</taxon>
        <taxon>Pterygota</taxon>
        <taxon>Neoptera</taxon>
        <taxon>Endopterygota</taxon>
        <taxon>Coleoptera</taxon>
        <taxon>Polyphaga</taxon>
        <taxon>Cucujiformia</taxon>
        <taxon>Chrysomeloidea</taxon>
        <taxon>Chrysomelidae</taxon>
        <taxon>Galerucinae</taxon>
        <taxon>Alticini</taxon>
        <taxon>Psylliodes</taxon>
    </lineage>
</organism>
<evidence type="ECO:0000259" key="2">
    <source>
        <dbReference type="Pfam" id="PF01826"/>
    </source>
</evidence>
<dbReference type="EMBL" id="CAKMHV010000006">
    <property type="protein sequence ID" value="CAH1115877.1"/>
    <property type="molecule type" value="Genomic_DNA"/>
</dbReference>
<dbReference type="Proteomes" id="UP001153636">
    <property type="component" value="Unassembled WGS sequence"/>
</dbReference>
<feature type="signal peptide" evidence="1">
    <location>
        <begin position="1"/>
        <end position="21"/>
    </location>
</feature>
<evidence type="ECO:0000313" key="3">
    <source>
        <dbReference type="EMBL" id="CAH1115877.1"/>
    </source>
</evidence>
<keyword evidence="1" id="KW-0732">Signal</keyword>
<feature type="domain" description="TIL" evidence="2">
    <location>
        <begin position="26"/>
        <end position="86"/>
    </location>
</feature>
<keyword evidence="4" id="KW-1185">Reference proteome</keyword>
<feature type="chain" id="PRO_5040132551" description="TIL domain-containing protein" evidence="1">
    <location>
        <begin position="22"/>
        <end position="87"/>
    </location>
</feature>
<dbReference type="Gene3D" id="2.10.25.10">
    <property type="entry name" value="Laminin"/>
    <property type="match status" value="1"/>
</dbReference>
<dbReference type="OrthoDB" id="6236007at2759"/>
<dbReference type="InterPro" id="IPR036084">
    <property type="entry name" value="Ser_inhib-like_sf"/>
</dbReference>
<proteinExistence type="predicted"/>
<name>A0A9P0D812_9CUCU</name>
<sequence>MKLIIIFCNIFFLILVNQVLSSDDNCGPNAQMGVCLGCCGHSTCSTIRLRDWSCLVCQIPCRPTCTCYRGYVLNKDEGECIPVSECP</sequence>
<protein>
    <recommendedName>
        <fullName evidence="2">TIL domain-containing protein</fullName>
    </recommendedName>
</protein>
<reference evidence="3" key="1">
    <citation type="submission" date="2022-01" db="EMBL/GenBank/DDBJ databases">
        <authorList>
            <person name="King R."/>
        </authorList>
    </citation>
    <scope>NUCLEOTIDE SEQUENCE</scope>
</reference>